<sequence>MKMQRLSNTVYAGILFFLCCSQAVADEFTCDIDFAYGLVVNDEQIRVMEKSRTILQINDREQLFVGGRWVELDEQHTTWLKDYAEGLHYVVPQMIVLATEGVDLAVDTIDHVYQGLVGTDHDSYERLQSAMMRVKERVKEKFRHASDHYFIGPGSLESVDEFVDTEIEAQLEGGISASVGGILSAISGINSNNTDVDSERVARLSRQLEAVELQLGGEMAPKALTLRNKAHWFCNKLKALNKLEEQLRRDVPEMANFDIITDEHQHRHIDD</sequence>
<reference evidence="2 3" key="1">
    <citation type="submission" date="2019-04" db="EMBL/GenBank/DDBJ databases">
        <title>Salinimonas iocasae sp. nov., a halophilic bacterium isolated from the outer tube casing of tubeworms in Okinawa Trough.</title>
        <authorList>
            <person name="Zhang H."/>
            <person name="Wang H."/>
            <person name="Li C."/>
        </authorList>
    </citation>
    <scope>NUCLEOTIDE SEQUENCE [LARGE SCALE GENOMIC DNA]</scope>
    <source>
        <strain evidence="2 3">KX18D6</strain>
    </source>
</reference>
<evidence type="ECO:0000256" key="1">
    <source>
        <dbReference type="SAM" id="SignalP"/>
    </source>
</evidence>
<dbReference type="Proteomes" id="UP000304912">
    <property type="component" value="Chromosome"/>
</dbReference>
<protein>
    <submittedName>
        <fullName evidence="2">DUF2884 family protein</fullName>
    </submittedName>
</protein>
<feature type="chain" id="PRO_5022990265" evidence="1">
    <location>
        <begin position="26"/>
        <end position="271"/>
    </location>
</feature>
<feature type="signal peptide" evidence="1">
    <location>
        <begin position="1"/>
        <end position="25"/>
    </location>
</feature>
<evidence type="ECO:0000313" key="2">
    <source>
        <dbReference type="EMBL" id="QCZ95241.1"/>
    </source>
</evidence>
<dbReference type="Pfam" id="PF11101">
    <property type="entry name" value="DUF2884"/>
    <property type="match status" value="1"/>
</dbReference>
<dbReference type="KEGG" id="salk:FBQ74_13380"/>
<organism evidence="2 3">
    <name type="scientific">Salinimonas iocasae</name>
    <dbReference type="NCBI Taxonomy" id="2572577"/>
    <lineage>
        <taxon>Bacteria</taxon>
        <taxon>Pseudomonadati</taxon>
        <taxon>Pseudomonadota</taxon>
        <taxon>Gammaproteobacteria</taxon>
        <taxon>Alteromonadales</taxon>
        <taxon>Alteromonadaceae</taxon>
        <taxon>Alteromonas/Salinimonas group</taxon>
        <taxon>Salinimonas</taxon>
    </lineage>
</organism>
<proteinExistence type="predicted"/>
<dbReference type="AlphaFoldDB" id="A0A5B7YHY9"/>
<dbReference type="OrthoDB" id="5760736at2"/>
<gene>
    <name evidence="2" type="ORF">FBQ74_13380</name>
</gene>
<keyword evidence="3" id="KW-1185">Reference proteome</keyword>
<keyword evidence="1" id="KW-0732">Signal</keyword>
<evidence type="ECO:0000313" key="3">
    <source>
        <dbReference type="Proteomes" id="UP000304912"/>
    </source>
</evidence>
<name>A0A5B7YHY9_9ALTE</name>
<accession>A0A5B7YHY9</accession>
<dbReference type="InterPro" id="IPR021307">
    <property type="entry name" value="DUF2884"/>
</dbReference>
<dbReference type="EMBL" id="CP039852">
    <property type="protein sequence ID" value="QCZ95241.1"/>
    <property type="molecule type" value="Genomic_DNA"/>
</dbReference>